<feature type="DNA-binding region" description="H-T-H motif" evidence="2">
    <location>
        <begin position="39"/>
        <end position="58"/>
    </location>
</feature>
<dbReference type="PRINTS" id="PR00455">
    <property type="entry name" value="HTHTETR"/>
</dbReference>
<sequence>MSENLPALPRQDRRISRTRRQLREALMALILEKGYDAVTVEDIAARADVGRTTFYLHYRDKEHLFLESITQIADELAEQMYALFPQGQAVQEDQVGDHAMRPIVLVFRHAAENADLYRAMMRGEGGLIAITRLRELSASYALEFMRLFLKEAQTSLPLEVIASYFAASLLGTLTWWLEAGMPYPPDEMAHMFRRLAMRGVWEALGVTPPSSSAGQEEIQRLR</sequence>
<evidence type="ECO:0000256" key="2">
    <source>
        <dbReference type="PROSITE-ProRule" id="PRU00335"/>
    </source>
</evidence>
<dbReference type="AlphaFoldDB" id="E8MZ06"/>
<dbReference type="GO" id="GO:0003677">
    <property type="term" value="F:DNA binding"/>
    <property type="evidence" value="ECO:0007669"/>
    <property type="project" value="UniProtKB-UniRule"/>
</dbReference>
<dbReference type="HOGENOM" id="CLU_087539_3_1_0"/>
<dbReference type="InterPro" id="IPR009057">
    <property type="entry name" value="Homeodomain-like_sf"/>
</dbReference>
<dbReference type="RefSeq" id="WP_013558547.1">
    <property type="nucleotide sequence ID" value="NC_014960.1"/>
</dbReference>
<dbReference type="PROSITE" id="PS50977">
    <property type="entry name" value="HTH_TETR_2"/>
    <property type="match status" value="1"/>
</dbReference>
<dbReference type="eggNOG" id="COG1309">
    <property type="taxonomic scope" value="Bacteria"/>
</dbReference>
<evidence type="ECO:0000313" key="4">
    <source>
        <dbReference type="EMBL" id="BAJ62149.1"/>
    </source>
</evidence>
<keyword evidence="1 2" id="KW-0238">DNA-binding</keyword>
<reference evidence="4 5" key="1">
    <citation type="submission" date="2010-12" db="EMBL/GenBank/DDBJ databases">
        <title>Whole genome sequence of Anaerolinea thermophila UNI-1.</title>
        <authorList>
            <person name="Narita-Yamada S."/>
            <person name="Kishi E."/>
            <person name="Watanabe Y."/>
            <person name="Takasaki K."/>
            <person name="Ankai A."/>
            <person name="Oguchi A."/>
            <person name="Fukui S."/>
            <person name="Takahashi M."/>
            <person name="Yashiro I."/>
            <person name="Hosoyama A."/>
            <person name="Sekiguchi Y."/>
            <person name="Hanada S."/>
            <person name="Fujita N."/>
        </authorList>
    </citation>
    <scope>NUCLEOTIDE SEQUENCE [LARGE SCALE GENOMIC DNA]</scope>
    <source>
        <strain evidence="5">DSM 14523 / JCM 11388 / NBRC 100420 / UNI-1</strain>
    </source>
</reference>
<proteinExistence type="predicted"/>
<dbReference type="InterPro" id="IPR001647">
    <property type="entry name" value="HTH_TetR"/>
</dbReference>
<dbReference type="STRING" id="926569.ANT_01150"/>
<dbReference type="InParanoid" id="E8MZ06"/>
<evidence type="ECO:0000256" key="1">
    <source>
        <dbReference type="ARBA" id="ARBA00023125"/>
    </source>
</evidence>
<dbReference type="InterPro" id="IPR050624">
    <property type="entry name" value="HTH-type_Tx_Regulator"/>
</dbReference>
<dbReference type="KEGG" id="atm:ANT_01150"/>
<dbReference type="SUPFAM" id="SSF46689">
    <property type="entry name" value="Homeodomain-like"/>
    <property type="match status" value="1"/>
</dbReference>
<dbReference type="InterPro" id="IPR039532">
    <property type="entry name" value="TetR_C_Firmicutes"/>
</dbReference>
<evidence type="ECO:0000259" key="3">
    <source>
        <dbReference type="PROSITE" id="PS50977"/>
    </source>
</evidence>
<dbReference type="Pfam" id="PF00440">
    <property type="entry name" value="TetR_N"/>
    <property type="match status" value="1"/>
</dbReference>
<gene>
    <name evidence="4" type="ordered locus">ANT_01150</name>
</gene>
<dbReference type="OrthoDB" id="154075at2"/>
<feature type="domain" description="HTH tetR-type" evidence="3">
    <location>
        <begin position="16"/>
        <end position="76"/>
    </location>
</feature>
<dbReference type="PANTHER" id="PTHR43479">
    <property type="entry name" value="ACREF/ENVCD OPERON REPRESSOR-RELATED"/>
    <property type="match status" value="1"/>
</dbReference>
<name>E8MZ06_ANATU</name>
<organism evidence="4 5">
    <name type="scientific">Anaerolinea thermophila (strain DSM 14523 / JCM 11388 / NBRC 100420 / UNI-1)</name>
    <dbReference type="NCBI Taxonomy" id="926569"/>
    <lineage>
        <taxon>Bacteria</taxon>
        <taxon>Bacillati</taxon>
        <taxon>Chloroflexota</taxon>
        <taxon>Anaerolineae</taxon>
        <taxon>Anaerolineales</taxon>
        <taxon>Anaerolineaceae</taxon>
        <taxon>Anaerolinea</taxon>
    </lineage>
</organism>
<dbReference type="Proteomes" id="UP000008922">
    <property type="component" value="Chromosome"/>
</dbReference>
<evidence type="ECO:0000313" key="5">
    <source>
        <dbReference type="Proteomes" id="UP000008922"/>
    </source>
</evidence>
<dbReference type="EMBL" id="AP012029">
    <property type="protein sequence ID" value="BAJ62149.1"/>
    <property type="molecule type" value="Genomic_DNA"/>
</dbReference>
<dbReference type="Pfam" id="PF14278">
    <property type="entry name" value="TetR_C_8"/>
    <property type="match status" value="1"/>
</dbReference>
<dbReference type="PANTHER" id="PTHR43479:SF7">
    <property type="entry name" value="TETR-FAMILY TRANSCRIPTIONAL REGULATOR"/>
    <property type="match status" value="1"/>
</dbReference>
<accession>E8MZ06</accession>
<keyword evidence="5" id="KW-1185">Reference proteome</keyword>
<protein>
    <submittedName>
        <fullName evidence="4">TetR family transcriptional regulator</fullName>
    </submittedName>
</protein>
<dbReference type="Gene3D" id="1.10.357.10">
    <property type="entry name" value="Tetracycline Repressor, domain 2"/>
    <property type="match status" value="1"/>
</dbReference>